<evidence type="ECO:0000256" key="1">
    <source>
        <dbReference type="ARBA" id="ARBA00007797"/>
    </source>
</evidence>
<evidence type="ECO:0000259" key="3">
    <source>
        <dbReference type="Pfam" id="PF03914"/>
    </source>
</evidence>
<proteinExistence type="inferred from homology"/>
<feature type="region of interest" description="Disordered" evidence="2">
    <location>
        <begin position="549"/>
        <end position="579"/>
    </location>
</feature>
<feature type="compositionally biased region" description="Basic residues" evidence="2">
    <location>
        <begin position="564"/>
        <end position="573"/>
    </location>
</feature>
<feature type="region of interest" description="Disordered" evidence="2">
    <location>
        <begin position="143"/>
        <end position="166"/>
    </location>
</feature>
<evidence type="ECO:0000313" key="4">
    <source>
        <dbReference type="EMBL" id="KAK5044604.1"/>
    </source>
</evidence>
<feature type="compositionally biased region" description="Polar residues" evidence="2">
    <location>
        <begin position="21"/>
        <end position="34"/>
    </location>
</feature>
<feature type="compositionally biased region" description="Polar residues" evidence="2">
    <location>
        <begin position="43"/>
        <end position="54"/>
    </location>
</feature>
<feature type="compositionally biased region" description="Polar residues" evidence="2">
    <location>
        <begin position="1"/>
        <end position="10"/>
    </location>
</feature>
<dbReference type="InterPro" id="IPR040155">
    <property type="entry name" value="CEBPZ/Mak21-like"/>
</dbReference>
<dbReference type="InterPro" id="IPR016024">
    <property type="entry name" value="ARM-type_fold"/>
</dbReference>
<feature type="region of interest" description="Disordered" evidence="2">
    <location>
        <begin position="1"/>
        <end position="117"/>
    </location>
</feature>
<dbReference type="GO" id="GO:0005634">
    <property type="term" value="C:nucleus"/>
    <property type="evidence" value="ECO:0007669"/>
    <property type="project" value="TreeGrafter"/>
</dbReference>
<feature type="region of interest" description="Disordered" evidence="2">
    <location>
        <begin position="900"/>
        <end position="1033"/>
    </location>
</feature>
<evidence type="ECO:0000313" key="5">
    <source>
        <dbReference type="Proteomes" id="UP001358417"/>
    </source>
</evidence>
<name>A0AAV9MT88_9EURO</name>
<comment type="caution">
    <text evidence="4">The sequence shown here is derived from an EMBL/GenBank/DDBJ whole genome shotgun (WGS) entry which is preliminary data.</text>
</comment>
<dbReference type="PANTHER" id="PTHR12048">
    <property type="entry name" value="CCAAT-BINDING FACTOR-RELATED"/>
    <property type="match status" value="1"/>
</dbReference>
<dbReference type="EMBL" id="JAVRRD010000046">
    <property type="protein sequence ID" value="KAK5044604.1"/>
    <property type="molecule type" value="Genomic_DNA"/>
</dbReference>
<keyword evidence="5" id="KW-1185">Reference proteome</keyword>
<feature type="compositionally biased region" description="Acidic residues" evidence="2">
    <location>
        <begin position="914"/>
        <end position="924"/>
    </location>
</feature>
<dbReference type="InterPro" id="IPR005612">
    <property type="entry name" value="CCAAT-binding_factor"/>
</dbReference>
<dbReference type="RefSeq" id="XP_064700260.1">
    <property type="nucleotide sequence ID" value="XM_064854153.1"/>
</dbReference>
<organism evidence="4 5">
    <name type="scientific">Exophiala bonariae</name>
    <dbReference type="NCBI Taxonomy" id="1690606"/>
    <lineage>
        <taxon>Eukaryota</taxon>
        <taxon>Fungi</taxon>
        <taxon>Dikarya</taxon>
        <taxon>Ascomycota</taxon>
        <taxon>Pezizomycotina</taxon>
        <taxon>Eurotiomycetes</taxon>
        <taxon>Chaetothyriomycetidae</taxon>
        <taxon>Chaetothyriales</taxon>
        <taxon>Herpotrichiellaceae</taxon>
        <taxon>Exophiala</taxon>
    </lineage>
</organism>
<evidence type="ECO:0000256" key="2">
    <source>
        <dbReference type="SAM" id="MobiDB-lite"/>
    </source>
</evidence>
<dbReference type="AlphaFoldDB" id="A0AAV9MT88"/>
<comment type="similarity">
    <text evidence="1">Belongs to the CBF/MAK21 family.</text>
</comment>
<reference evidence="4 5" key="1">
    <citation type="submission" date="2023-08" db="EMBL/GenBank/DDBJ databases">
        <title>Black Yeasts Isolated from many extreme environments.</title>
        <authorList>
            <person name="Coleine C."/>
            <person name="Stajich J.E."/>
            <person name="Selbmann L."/>
        </authorList>
    </citation>
    <scope>NUCLEOTIDE SEQUENCE [LARGE SCALE GENOMIC DNA]</scope>
    <source>
        <strain evidence="4 5">CCFEE 5792</strain>
    </source>
</reference>
<dbReference type="Pfam" id="PF03914">
    <property type="entry name" value="CBF"/>
    <property type="match status" value="1"/>
</dbReference>
<dbReference type="Proteomes" id="UP001358417">
    <property type="component" value="Unassembled WGS sequence"/>
</dbReference>
<dbReference type="GeneID" id="89978774"/>
<feature type="domain" description="CCAAT-binding factor" evidence="3">
    <location>
        <begin position="628"/>
        <end position="798"/>
    </location>
</feature>
<dbReference type="PANTHER" id="PTHR12048:SF0">
    <property type="entry name" value="CCAAT_ENHANCER-BINDING PROTEIN ZETA"/>
    <property type="match status" value="1"/>
</dbReference>
<feature type="compositionally biased region" description="Acidic residues" evidence="2">
    <location>
        <begin position="937"/>
        <end position="993"/>
    </location>
</feature>
<sequence>MSKSKSSGHGASNVAIKDSKPNTANNPTDVPSNDSFKDLRSKIQAQFQTLSQKGATYKSRDSKDKPQEKKQGKNKEDRTGPERGKKRDRNGEVLKQSGSTTTRPSKTTVQDVVPEGVDEEFFKEVQALGGTTEDLDLLADADSDSEVEGLLDEPSKTAGSGDHAALGKGMNNILKEIALAQGELEDEESTSDESEVEVEESIVQAKMTSAKTPIEEDTRRSAKKGRELQPTYVCEPKPDWFEVEPPHVNLEKTLRGSLSPAIVTELYEHAKHLLDEENRKFKSAQQSSSQSFYNTVITSGTLSDKISALTLAVQESPIHNVRALESLIGLARKRSRSQAVDVLRSLKDLLAQGSLLPESRKLQTFASQPTLPFLFNRTQTWKRGDKLPRGLKEHHLVVWAYENWLKEQYFEILKILEVWCNDEIEFSKSKAVSFVYELLKERPEQESNLLRLLVNKLGDPIKKIASQASYLLMQLLITHPAMKSVVVSAVETDFIFRPGQSLHGKYYAVVTLNQTALSGKEEEVASKLLDIYFGLFTSLLKNTETNLVPVPEKAEPETGPAGNPRRRRNKKPKATVQPQAEELREKLISAILTGVNRAYPYAESKEKSFSDHLETLFKVTHSSNFNTSIQAMLLIQQVSATHKASNDRFYRVLYESLLDPRLLVASKQQLYLNLLHRALKADLNVKRVKAFIKRLFQVLSLHDASFVVGAFFLLQDLEKTFPSLAGLIDQAEDHDDDEEVFRDVEEDGTQAPNVSDSNIQASLYDGHKRAPEYANADNSCVWELLPFLAHFHPAVSLSADHALRHAKLPGKPDLTLHTLSHFLDRFVYRNPKLGVSGLRGSSIMQPMAASDSQNVLIPGTFAAQRRLPVNSEAFRVKKDGDIAAEDVFFHKYFSSLGDASSKKSKEKKKKHDSDDNEGSEDEDEIWKAMMQSAPADIEGDEDSEDDLDLSELEAEMDGSDADDAEGQEQDDDDDEGVDIDPALFDESEDDLMDIGEAPALASEDSDFAGFDSAEEEGPAAKKAKMKSDKKKEKAKKKALPLFASVEDYAKMLEDDENEDK</sequence>
<feature type="compositionally biased region" description="Polar residues" evidence="2">
    <location>
        <begin position="96"/>
        <end position="110"/>
    </location>
</feature>
<protein>
    <recommendedName>
        <fullName evidence="3">CCAAT-binding factor domain-containing protein</fullName>
    </recommendedName>
</protein>
<gene>
    <name evidence="4" type="ORF">LTR84_010618</name>
</gene>
<accession>A0AAV9MT88</accession>
<feature type="compositionally biased region" description="Basic and acidic residues" evidence="2">
    <location>
        <begin position="58"/>
        <end position="92"/>
    </location>
</feature>
<dbReference type="SUPFAM" id="SSF48371">
    <property type="entry name" value="ARM repeat"/>
    <property type="match status" value="1"/>
</dbReference>